<feature type="compositionally biased region" description="Basic and acidic residues" evidence="4">
    <location>
        <begin position="226"/>
        <end position="240"/>
    </location>
</feature>
<sequence>MSDEDLSQKSQSIDIEHLQELIRPIRELSAVWDIPLSHYLDSYLESLANIDFNNDFTPDMLNFSQAGLFLQGSTNVLAKKVKHLYDLATSSVSFDTLEGGDKAQGKRKRKNDPLDYIVDDKLAPIEDPDVMSSTTALTEKNQRQDITTMPKIPLCLLSSIDSQTTSEITSSYRVNSVPDEHYSVILLDPTINIEDLTEQDLYEETSIEPPPMLLEADNKVDQAIDSTEKQNEQVESQQEKVDEDNALQPPPLPDNRNNEEEDLGNADMNQPPLPDNAVEDDNEKIVLLDPDQTKLSKFLKPLKVMKKFRIPKSFNEKTERKKDTKNRFHDDIFLEMFNEIKSLAIDKKPKDEKIQPFNDISKEEGRDYIMNDIDSYQDDVPLPDIDSAEDDPVNGNNGDFAPPLPNYSPSLTINNDAYYDLCRSMIDKMIEMGEKQVYKTEQNQVLSAWEKKIGPKLDNDLKRPAFKIDECEKWTLDVLRSHDGSILFADLTADLENHQISRVFLAVLVLANKEKVRIDENASKGSNFNIYLTEK</sequence>
<feature type="domain" description="Condensin II complex subunit H2 N-terminal" evidence="5">
    <location>
        <begin position="18"/>
        <end position="94"/>
    </location>
</feature>
<feature type="domain" description="Condensin-2 complex subunit H2 C-terminal" evidence="6">
    <location>
        <begin position="418"/>
        <end position="525"/>
    </location>
</feature>
<keyword evidence="3" id="KW-0539">Nucleus</keyword>
<keyword evidence="8" id="KW-1185">Reference proteome</keyword>
<comment type="caution">
    <text evidence="7">The sequence shown here is derived from an EMBL/GenBank/DDBJ whole genome shotgun (WGS) entry which is preliminary data.</text>
</comment>
<reference evidence="7 8" key="1">
    <citation type="submission" date="2024-04" db="EMBL/GenBank/DDBJ databases">
        <title>Tritrichomonas musculus Genome.</title>
        <authorList>
            <person name="Alves-Ferreira E."/>
            <person name="Grigg M."/>
            <person name="Lorenzi H."/>
            <person name="Galac M."/>
        </authorList>
    </citation>
    <scope>NUCLEOTIDE SEQUENCE [LARGE SCALE GENOMIC DNA]</scope>
    <source>
        <strain evidence="7 8">EAF2021</strain>
    </source>
</reference>
<feature type="region of interest" description="Disordered" evidence="4">
    <location>
        <begin position="226"/>
        <end position="278"/>
    </location>
</feature>
<dbReference type="PANTHER" id="PTHR14324">
    <property type="entry name" value="CONDENSIN-2 COMPLEX SUBUNIT H2"/>
    <property type="match status" value="1"/>
</dbReference>
<dbReference type="Pfam" id="PF06278">
    <property type="entry name" value="CNDH2_N"/>
    <property type="match status" value="1"/>
</dbReference>
<gene>
    <name evidence="7" type="ORF">M9Y10_022371</name>
</gene>
<dbReference type="InterPro" id="IPR009378">
    <property type="entry name" value="H2_N"/>
</dbReference>
<evidence type="ECO:0000259" key="5">
    <source>
        <dbReference type="Pfam" id="PF06278"/>
    </source>
</evidence>
<dbReference type="InterPro" id="IPR031739">
    <property type="entry name" value="Ncaph2"/>
</dbReference>
<accession>A0ABR2KU21</accession>
<evidence type="ECO:0000256" key="1">
    <source>
        <dbReference type="ARBA" id="ARBA00004123"/>
    </source>
</evidence>
<evidence type="ECO:0000313" key="8">
    <source>
        <dbReference type="Proteomes" id="UP001470230"/>
    </source>
</evidence>
<name>A0ABR2KU21_9EUKA</name>
<comment type="subcellular location">
    <subcellularLocation>
        <location evidence="1">Nucleus</location>
    </subcellularLocation>
</comment>
<dbReference type="InterPro" id="IPR031737">
    <property type="entry name" value="CNDH2_C"/>
</dbReference>
<evidence type="ECO:0000256" key="3">
    <source>
        <dbReference type="ARBA" id="ARBA00023242"/>
    </source>
</evidence>
<evidence type="ECO:0000256" key="4">
    <source>
        <dbReference type="SAM" id="MobiDB-lite"/>
    </source>
</evidence>
<dbReference type="PANTHER" id="PTHR14324:SF3">
    <property type="entry name" value="CONDENSIN-2 COMPLEX SUBUNIT H2"/>
    <property type="match status" value="1"/>
</dbReference>
<evidence type="ECO:0000313" key="7">
    <source>
        <dbReference type="EMBL" id="KAK8893942.1"/>
    </source>
</evidence>
<evidence type="ECO:0000259" key="6">
    <source>
        <dbReference type="Pfam" id="PF16858"/>
    </source>
</evidence>
<comment type="similarity">
    <text evidence="2">Belongs to the CND2 H2 (condensin-2 subunit 2) family.</text>
</comment>
<dbReference type="Pfam" id="PF16858">
    <property type="entry name" value="CNDH2_C"/>
    <property type="match status" value="1"/>
</dbReference>
<proteinExistence type="inferred from homology"/>
<organism evidence="7 8">
    <name type="scientific">Tritrichomonas musculus</name>
    <dbReference type="NCBI Taxonomy" id="1915356"/>
    <lineage>
        <taxon>Eukaryota</taxon>
        <taxon>Metamonada</taxon>
        <taxon>Parabasalia</taxon>
        <taxon>Tritrichomonadida</taxon>
        <taxon>Tritrichomonadidae</taxon>
        <taxon>Tritrichomonas</taxon>
    </lineage>
</organism>
<dbReference type="EMBL" id="JAPFFF010000003">
    <property type="protein sequence ID" value="KAK8893942.1"/>
    <property type="molecule type" value="Genomic_DNA"/>
</dbReference>
<dbReference type="Proteomes" id="UP001470230">
    <property type="component" value="Unassembled WGS sequence"/>
</dbReference>
<evidence type="ECO:0000256" key="2">
    <source>
        <dbReference type="ARBA" id="ARBA00007844"/>
    </source>
</evidence>
<protein>
    <submittedName>
        <fullName evidence="7">Condensin-2 complex subunit H2</fullName>
    </submittedName>
</protein>